<evidence type="ECO:0000256" key="1">
    <source>
        <dbReference type="SAM" id="Phobius"/>
    </source>
</evidence>
<protein>
    <submittedName>
        <fullName evidence="2">Transmembrane protein, putative</fullName>
    </submittedName>
</protein>
<reference evidence="2 4" key="1">
    <citation type="journal article" date="2011" name="Nature">
        <title>The Medicago genome provides insight into the evolution of rhizobial symbioses.</title>
        <authorList>
            <person name="Young N.D."/>
            <person name="Debelle F."/>
            <person name="Oldroyd G.E."/>
            <person name="Geurts R."/>
            <person name="Cannon S.B."/>
            <person name="Udvardi M.K."/>
            <person name="Benedito V.A."/>
            <person name="Mayer K.F."/>
            <person name="Gouzy J."/>
            <person name="Schoof H."/>
            <person name="Van de Peer Y."/>
            <person name="Proost S."/>
            <person name="Cook D.R."/>
            <person name="Meyers B.C."/>
            <person name="Spannagl M."/>
            <person name="Cheung F."/>
            <person name="De Mita S."/>
            <person name="Krishnakumar V."/>
            <person name="Gundlach H."/>
            <person name="Zhou S."/>
            <person name="Mudge J."/>
            <person name="Bharti A.K."/>
            <person name="Murray J.D."/>
            <person name="Naoumkina M.A."/>
            <person name="Rosen B."/>
            <person name="Silverstein K.A."/>
            <person name="Tang H."/>
            <person name="Rombauts S."/>
            <person name="Zhao P.X."/>
            <person name="Zhou P."/>
            <person name="Barbe V."/>
            <person name="Bardou P."/>
            <person name="Bechner M."/>
            <person name="Bellec A."/>
            <person name="Berger A."/>
            <person name="Berges H."/>
            <person name="Bidwell S."/>
            <person name="Bisseling T."/>
            <person name="Choisne N."/>
            <person name="Couloux A."/>
            <person name="Denny R."/>
            <person name="Deshpande S."/>
            <person name="Dai X."/>
            <person name="Doyle J.J."/>
            <person name="Dudez A.M."/>
            <person name="Farmer A.D."/>
            <person name="Fouteau S."/>
            <person name="Franken C."/>
            <person name="Gibelin C."/>
            <person name="Gish J."/>
            <person name="Goldstein S."/>
            <person name="Gonzalez A.J."/>
            <person name="Green P.J."/>
            <person name="Hallab A."/>
            <person name="Hartog M."/>
            <person name="Hua A."/>
            <person name="Humphray S.J."/>
            <person name="Jeong D.H."/>
            <person name="Jing Y."/>
            <person name="Jocker A."/>
            <person name="Kenton S.M."/>
            <person name="Kim D.J."/>
            <person name="Klee K."/>
            <person name="Lai H."/>
            <person name="Lang C."/>
            <person name="Lin S."/>
            <person name="Macmil S.L."/>
            <person name="Magdelenat G."/>
            <person name="Matthews L."/>
            <person name="McCorrison J."/>
            <person name="Monaghan E.L."/>
            <person name="Mun J.H."/>
            <person name="Najar F.Z."/>
            <person name="Nicholson C."/>
            <person name="Noirot C."/>
            <person name="O'Bleness M."/>
            <person name="Paule C.R."/>
            <person name="Poulain J."/>
            <person name="Prion F."/>
            <person name="Qin B."/>
            <person name="Qu C."/>
            <person name="Retzel E.F."/>
            <person name="Riddle C."/>
            <person name="Sallet E."/>
            <person name="Samain S."/>
            <person name="Samson N."/>
            <person name="Sanders I."/>
            <person name="Saurat O."/>
            <person name="Scarpelli C."/>
            <person name="Schiex T."/>
            <person name="Segurens B."/>
            <person name="Severin A.J."/>
            <person name="Sherrier D.J."/>
            <person name="Shi R."/>
            <person name="Sims S."/>
            <person name="Singer S.R."/>
            <person name="Sinharoy S."/>
            <person name="Sterck L."/>
            <person name="Viollet A."/>
            <person name="Wang B.B."/>
            <person name="Wang K."/>
            <person name="Wang M."/>
            <person name="Wang X."/>
            <person name="Warfsmann J."/>
            <person name="Weissenbach J."/>
            <person name="White D.D."/>
            <person name="White J.D."/>
            <person name="Wiley G.B."/>
            <person name="Wincker P."/>
            <person name="Xing Y."/>
            <person name="Yang L."/>
            <person name="Yao Z."/>
            <person name="Ying F."/>
            <person name="Zhai J."/>
            <person name="Zhou L."/>
            <person name="Zuber A."/>
            <person name="Denarie J."/>
            <person name="Dixon R.A."/>
            <person name="May G.D."/>
            <person name="Schwartz D.C."/>
            <person name="Rogers J."/>
            <person name="Quetier F."/>
            <person name="Town C.D."/>
            <person name="Roe B.A."/>
        </authorList>
    </citation>
    <scope>NUCLEOTIDE SEQUENCE [LARGE SCALE GENOMIC DNA]</scope>
    <source>
        <strain evidence="2">A17</strain>
        <strain evidence="3 4">cv. Jemalong A17</strain>
    </source>
</reference>
<feature type="transmembrane region" description="Helical" evidence="1">
    <location>
        <begin position="53"/>
        <end position="73"/>
    </location>
</feature>
<evidence type="ECO:0000313" key="3">
    <source>
        <dbReference type="EnsemblPlants" id="AES61821"/>
    </source>
</evidence>
<gene>
    <name evidence="2" type="ordered locus">MTR_1g089090</name>
</gene>
<dbReference type="EnsemblPlants" id="AES61821">
    <property type="protein sequence ID" value="AES61821"/>
    <property type="gene ID" value="MTR_1g089090"/>
</dbReference>
<evidence type="ECO:0000313" key="2">
    <source>
        <dbReference type="EMBL" id="AES61821.2"/>
    </source>
</evidence>
<dbReference type="Proteomes" id="UP000002051">
    <property type="component" value="Unassembled WGS sequence"/>
</dbReference>
<keyword evidence="1 2" id="KW-0812">Transmembrane</keyword>
<proteinExistence type="predicted"/>
<evidence type="ECO:0000313" key="4">
    <source>
        <dbReference type="Proteomes" id="UP000002051"/>
    </source>
</evidence>
<dbReference type="PANTHER" id="PTHR36063:SF3">
    <property type="entry name" value="PROTEIN, PUTATIVE-RELATED"/>
    <property type="match status" value="1"/>
</dbReference>
<sequence length="124" mass="14029">MVKVEMRLRGIQNCGEVAPALIITPKKCSSKFPRLEPIIEEGPKSFQTMPKRMLFLVPAFISCVSYFLLYRYVNLKFTSTVEKSLTLHQRIVTAGSKTDIETYISDSILPSRISFLGPAINFHS</sequence>
<dbReference type="AlphaFoldDB" id="G7I2R6"/>
<dbReference type="HOGENOM" id="CLU_2007266_0_0_1"/>
<keyword evidence="4" id="KW-1185">Reference proteome</keyword>
<dbReference type="PANTHER" id="PTHR36063">
    <property type="entry name" value="ARABIDOPSIS THALIANA GENOMIC DNA, CHROMOSOME 5, P1 CLONE:MOK16"/>
    <property type="match status" value="1"/>
</dbReference>
<dbReference type="EMBL" id="CM001217">
    <property type="protein sequence ID" value="AES61821.2"/>
    <property type="molecule type" value="Genomic_DNA"/>
</dbReference>
<keyword evidence="1" id="KW-1133">Transmembrane helix</keyword>
<reference evidence="3" key="3">
    <citation type="submission" date="2015-04" db="UniProtKB">
        <authorList>
            <consortium name="EnsemblPlants"/>
        </authorList>
    </citation>
    <scope>IDENTIFICATION</scope>
    <source>
        <strain evidence="3">cv. Jemalong A17</strain>
    </source>
</reference>
<keyword evidence="1" id="KW-0472">Membrane</keyword>
<reference evidence="2 4" key="2">
    <citation type="journal article" date="2014" name="BMC Genomics">
        <title>An improved genome release (version Mt4.0) for the model legume Medicago truncatula.</title>
        <authorList>
            <person name="Tang H."/>
            <person name="Krishnakumar V."/>
            <person name="Bidwell S."/>
            <person name="Rosen B."/>
            <person name="Chan A."/>
            <person name="Zhou S."/>
            <person name="Gentzbittel L."/>
            <person name="Childs K.L."/>
            <person name="Yandell M."/>
            <person name="Gundlach H."/>
            <person name="Mayer K.F."/>
            <person name="Schwartz D.C."/>
            <person name="Town C.D."/>
        </authorList>
    </citation>
    <scope>GENOME REANNOTATION</scope>
    <source>
        <strain evidence="3 4">cv. Jemalong A17</strain>
    </source>
</reference>
<organism evidence="2 4">
    <name type="scientific">Medicago truncatula</name>
    <name type="common">Barrel medic</name>
    <name type="synonym">Medicago tribuloides</name>
    <dbReference type="NCBI Taxonomy" id="3880"/>
    <lineage>
        <taxon>Eukaryota</taxon>
        <taxon>Viridiplantae</taxon>
        <taxon>Streptophyta</taxon>
        <taxon>Embryophyta</taxon>
        <taxon>Tracheophyta</taxon>
        <taxon>Spermatophyta</taxon>
        <taxon>Magnoliopsida</taxon>
        <taxon>eudicotyledons</taxon>
        <taxon>Gunneridae</taxon>
        <taxon>Pentapetalae</taxon>
        <taxon>rosids</taxon>
        <taxon>fabids</taxon>
        <taxon>Fabales</taxon>
        <taxon>Fabaceae</taxon>
        <taxon>Papilionoideae</taxon>
        <taxon>50 kb inversion clade</taxon>
        <taxon>NPAAA clade</taxon>
        <taxon>Hologalegina</taxon>
        <taxon>IRL clade</taxon>
        <taxon>Trifolieae</taxon>
        <taxon>Medicago</taxon>
    </lineage>
</organism>
<accession>G7I2R6</accession>
<accession>A0A0C3URT3</accession>
<name>G7I2R6_MEDTR</name>